<evidence type="ECO:0000313" key="9">
    <source>
        <dbReference type="Proteomes" id="UP000754563"/>
    </source>
</evidence>
<evidence type="ECO:0000256" key="3">
    <source>
        <dbReference type="ARBA" id="ARBA00023082"/>
    </source>
</evidence>
<keyword evidence="5" id="KW-0804">Transcription</keyword>
<dbReference type="SUPFAM" id="SSF88659">
    <property type="entry name" value="Sigma3 and sigma4 domains of RNA polymerase sigma factors"/>
    <property type="match status" value="1"/>
</dbReference>
<evidence type="ECO:0000259" key="6">
    <source>
        <dbReference type="Pfam" id="PF04542"/>
    </source>
</evidence>
<evidence type="ECO:0000313" key="8">
    <source>
        <dbReference type="EMBL" id="MCA9385596.1"/>
    </source>
</evidence>
<protein>
    <submittedName>
        <fullName evidence="8">RNA polymerase sigma factor</fullName>
    </submittedName>
</protein>
<dbReference type="InterPro" id="IPR039425">
    <property type="entry name" value="RNA_pol_sigma-70-like"/>
</dbReference>
<dbReference type="GO" id="GO:0003677">
    <property type="term" value="F:DNA binding"/>
    <property type="evidence" value="ECO:0007669"/>
    <property type="project" value="UniProtKB-KW"/>
</dbReference>
<dbReference type="PANTHER" id="PTHR43133:SF52">
    <property type="entry name" value="ECF RNA POLYMERASE SIGMA FACTOR SIGL"/>
    <property type="match status" value="1"/>
</dbReference>
<evidence type="ECO:0000259" key="7">
    <source>
        <dbReference type="Pfam" id="PF08281"/>
    </source>
</evidence>
<comment type="similarity">
    <text evidence="1">Belongs to the sigma-70 factor family. ECF subfamily.</text>
</comment>
<evidence type="ECO:0000256" key="1">
    <source>
        <dbReference type="ARBA" id="ARBA00010641"/>
    </source>
</evidence>
<dbReference type="Pfam" id="PF04542">
    <property type="entry name" value="Sigma70_r2"/>
    <property type="match status" value="1"/>
</dbReference>
<dbReference type="InterPro" id="IPR014284">
    <property type="entry name" value="RNA_pol_sigma-70_dom"/>
</dbReference>
<proteinExistence type="inferred from homology"/>
<dbReference type="InterPro" id="IPR013324">
    <property type="entry name" value="RNA_pol_sigma_r3/r4-like"/>
</dbReference>
<comment type="caution">
    <text evidence="8">The sequence shown here is derived from an EMBL/GenBank/DDBJ whole genome shotgun (WGS) entry which is preliminary data.</text>
</comment>
<organism evidence="8 9">
    <name type="scientific">Candidatus Dojkabacteria bacterium</name>
    <dbReference type="NCBI Taxonomy" id="2099670"/>
    <lineage>
        <taxon>Bacteria</taxon>
        <taxon>Candidatus Dojkabacteria</taxon>
    </lineage>
</organism>
<dbReference type="AlphaFoldDB" id="A0A955L8S9"/>
<dbReference type="InterPro" id="IPR013325">
    <property type="entry name" value="RNA_pol_sigma_r2"/>
</dbReference>
<reference evidence="8" key="1">
    <citation type="submission" date="2020-04" db="EMBL/GenBank/DDBJ databases">
        <authorList>
            <person name="Zhang T."/>
        </authorList>
    </citation>
    <scope>NUCLEOTIDE SEQUENCE</scope>
    <source>
        <strain evidence="8">HKST-UBA11</strain>
    </source>
</reference>
<evidence type="ECO:0000256" key="2">
    <source>
        <dbReference type="ARBA" id="ARBA00023015"/>
    </source>
</evidence>
<name>A0A955L8S9_9BACT</name>
<dbReference type="InterPro" id="IPR036388">
    <property type="entry name" value="WH-like_DNA-bd_sf"/>
</dbReference>
<dbReference type="SUPFAM" id="SSF88946">
    <property type="entry name" value="Sigma2 domain of RNA polymerase sigma factors"/>
    <property type="match status" value="1"/>
</dbReference>
<dbReference type="EMBL" id="JAGQLH010000029">
    <property type="protein sequence ID" value="MCA9385596.1"/>
    <property type="molecule type" value="Genomic_DNA"/>
</dbReference>
<dbReference type="GO" id="GO:0016987">
    <property type="term" value="F:sigma factor activity"/>
    <property type="evidence" value="ECO:0007669"/>
    <property type="project" value="UniProtKB-KW"/>
</dbReference>
<keyword evidence="4" id="KW-0238">DNA-binding</keyword>
<dbReference type="Gene3D" id="1.10.10.10">
    <property type="entry name" value="Winged helix-like DNA-binding domain superfamily/Winged helix DNA-binding domain"/>
    <property type="match status" value="1"/>
</dbReference>
<accession>A0A955L8S9</accession>
<dbReference type="GO" id="GO:0006352">
    <property type="term" value="P:DNA-templated transcription initiation"/>
    <property type="evidence" value="ECO:0007669"/>
    <property type="project" value="InterPro"/>
</dbReference>
<reference evidence="8" key="2">
    <citation type="journal article" date="2021" name="Microbiome">
        <title>Successional dynamics and alternative stable states in a saline activated sludge microbial community over 9 years.</title>
        <authorList>
            <person name="Wang Y."/>
            <person name="Ye J."/>
            <person name="Ju F."/>
            <person name="Liu L."/>
            <person name="Boyd J.A."/>
            <person name="Deng Y."/>
            <person name="Parks D.H."/>
            <person name="Jiang X."/>
            <person name="Yin X."/>
            <person name="Woodcroft B.J."/>
            <person name="Tyson G.W."/>
            <person name="Hugenholtz P."/>
            <person name="Polz M.F."/>
            <person name="Zhang T."/>
        </authorList>
    </citation>
    <scope>NUCLEOTIDE SEQUENCE</scope>
    <source>
        <strain evidence="8">HKST-UBA11</strain>
    </source>
</reference>
<feature type="domain" description="RNA polymerase sigma-70 region 2" evidence="6">
    <location>
        <begin position="23"/>
        <end position="90"/>
    </location>
</feature>
<dbReference type="Gene3D" id="1.10.1740.10">
    <property type="match status" value="1"/>
</dbReference>
<evidence type="ECO:0000256" key="4">
    <source>
        <dbReference type="ARBA" id="ARBA00023125"/>
    </source>
</evidence>
<sequence length="186" mass="21983">MDVKREKLLIEQAKESLEAFDELYEYYFPKIYGYIFNRTRNRQLTEDVTSETFLKAMKKIDSFVDKGYPFGPWLYRIAHNTLIDAFRKASYDRIPDSFDSTSEYSTDGDILENEEQELIVQAVQQLPEQYQEILSLRYFQELENEEIAVILKTSSKNVALKMHRALKALKELLSNDYYKSRIGTIE</sequence>
<dbReference type="InterPro" id="IPR007627">
    <property type="entry name" value="RNA_pol_sigma70_r2"/>
</dbReference>
<evidence type="ECO:0000256" key="5">
    <source>
        <dbReference type="ARBA" id="ARBA00023163"/>
    </source>
</evidence>
<dbReference type="InterPro" id="IPR013249">
    <property type="entry name" value="RNA_pol_sigma70_r4_t2"/>
</dbReference>
<dbReference type="NCBIfam" id="TIGR02937">
    <property type="entry name" value="sigma70-ECF"/>
    <property type="match status" value="1"/>
</dbReference>
<gene>
    <name evidence="8" type="ORF">KC717_03025</name>
</gene>
<dbReference type="CDD" id="cd06171">
    <property type="entry name" value="Sigma70_r4"/>
    <property type="match status" value="1"/>
</dbReference>
<keyword evidence="3" id="KW-0731">Sigma factor</keyword>
<dbReference type="PANTHER" id="PTHR43133">
    <property type="entry name" value="RNA POLYMERASE ECF-TYPE SIGMA FACTO"/>
    <property type="match status" value="1"/>
</dbReference>
<feature type="domain" description="RNA polymerase sigma factor 70 region 4 type 2" evidence="7">
    <location>
        <begin position="117"/>
        <end position="169"/>
    </location>
</feature>
<dbReference type="Proteomes" id="UP000754563">
    <property type="component" value="Unassembled WGS sequence"/>
</dbReference>
<dbReference type="Pfam" id="PF08281">
    <property type="entry name" value="Sigma70_r4_2"/>
    <property type="match status" value="1"/>
</dbReference>
<keyword evidence="2" id="KW-0805">Transcription regulation</keyword>